<dbReference type="OrthoDB" id="2082007at2"/>
<evidence type="ECO:0000313" key="6">
    <source>
        <dbReference type="Proteomes" id="UP000269148"/>
    </source>
</evidence>
<feature type="domain" description="Replicative helicase loading/DNA remodeling protein DnaB N-terminal winged helix" evidence="2">
    <location>
        <begin position="2"/>
        <end position="229"/>
    </location>
</feature>
<organism evidence="4 6">
    <name type="scientific">Streptococcus iniae</name>
    <name type="common">Streptococcus shiloi</name>
    <dbReference type="NCBI Taxonomy" id="1346"/>
    <lineage>
        <taxon>Bacteria</taxon>
        <taxon>Bacillati</taxon>
        <taxon>Bacillota</taxon>
        <taxon>Bacilli</taxon>
        <taxon>Lactobacillales</taxon>
        <taxon>Streptococcaceae</taxon>
        <taxon>Streptococcus</taxon>
    </lineage>
</organism>
<reference evidence="3 5" key="1">
    <citation type="journal article" date="2014" name="Genome Announc.">
        <title>Complete Genome Sequence of a Virulent Strain, Streptococcus iniae ISET0901, Isolated from Diseased Tilapia.</title>
        <authorList>
            <person name="Pridgeon J.W."/>
            <person name="Zhang D."/>
            <person name="Zhang L."/>
        </authorList>
    </citation>
    <scope>NUCLEOTIDE SEQUENCE [LARGE SCALE GENOMIC DNA]</scope>
    <source>
        <strain evidence="3 5">ISET0901</strain>
    </source>
</reference>
<evidence type="ECO:0000313" key="3">
    <source>
        <dbReference type="EMBL" id="AHY16294.1"/>
    </source>
</evidence>
<keyword evidence="4" id="KW-0547">Nucleotide-binding</keyword>
<keyword evidence="4" id="KW-0347">Helicase</keyword>
<proteinExistence type="predicted"/>
<evidence type="ECO:0000256" key="1">
    <source>
        <dbReference type="SAM" id="MobiDB-lite"/>
    </source>
</evidence>
<dbReference type="Pfam" id="PF25888">
    <property type="entry name" value="WHD_DnaB"/>
    <property type="match status" value="1"/>
</dbReference>
<protein>
    <submittedName>
        <fullName evidence="4">Helicase loader</fullName>
    </submittedName>
</protein>
<dbReference type="InterPro" id="IPR058660">
    <property type="entry name" value="WHD_DnaB"/>
</dbReference>
<evidence type="ECO:0000259" key="2">
    <source>
        <dbReference type="Pfam" id="PF25888"/>
    </source>
</evidence>
<dbReference type="KEGG" id="sio:DW64_07475"/>
<dbReference type="AlphaFoldDB" id="A0A3L8GDA8"/>
<dbReference type="EMBL" id="CP007586">
    <property type="protein sequence ID" value="AHY16294.1"/>
    <property type="molecule type" value="Genomic_DNA"/>
</dbReference>
<dbReference type="Proteomes" id="UP000269148">
    <property type="component" value="Unassembled WGS sequence"/>
</dbReference>
<keyword evidence="4" id="KW-0067">ATP-binding</keyword>
<feature type="region of interest" description="Disordered" evidence="1">
    <location>
        <begin position="343"/>
        <end position="377"/>
    </location>
</feature>
<dbReference type="STRING" id="1346.BMF34_07520"/>
<dbReference type="RefSeq" id="WP_003101665.1">
    <property type="nucleotide sequence ID" value="NZ_CP010783.1"/>
</dbReference>
<dbReference type="KEGG" id="siz:SI82_07605"/>
<dbReference type="Proteomes" id="UP000025245">
    <property type="component" value="Chromosome"/>
</dbReference>
<keyword evidence="5" id="KW-1185">Reference proteome</keyword>
<keyword evidence="4" id="KW-0378">Hydrolase</keyword>
<dbReference type="GeneID" id="35765572"/>
<reference evidence="4 6" key="2">
    <citation type="submission" date="2018-06" db="EMBL/GenBank/DDBJ databases">
        <title>Mutators as drivers of adaptation in pathogenic bacteria and a risk factor for host jumps and vaccine escape.</title>
        <authorList>
            <person name="Barnes A.C."/>
            <person name="Silayeva O."/>
        </authorList>
    </citation>
    <scope>NUCLEOTIDE SEQUENCE [LARGE SCALE GENOMIC DNA]</scope>
    <source>
        <strain evidence="4 6">QMA0445</strain>
    </source>
</reference>
<dbReference type="GO" id="GO:0004386">
    <property type="term" value="F:helicase activity"/>
    <property type="evidence" value="ECO:0007669"/>
    <property type="project" value="UniProtKB-KW"/>
</dbReference>
<evidence type="ECO:0000313" key="4">
    <source>
        <dbReference type="EMBL" id="RLU55842.1"/>
    </source>
</evidence>
<dbReference type="KEGG" id="siq:DQ08_07490"/>
<accession>A0A3L8GDA8</accession>
<sequence length="395" mass="45408">MMKPINEFYYVQHNKIICNSNNLIQLYLPIIGSDAVSVYQYLTSFFDDGRRGHKFSEILNHLQIGMPRLEEALVQLTAMELLVFYQLPDSYLIKLQPTLDNDVFLANPVYYRLLEQKIGDLAISQLLVSIPKEARNISKRFSDVYGTVIDKQPSQVSQGKKQGVQFDLDSFRNLMNRDGLQFQNEQEDVISLYSLSEQFDMTWFDTYRLAKETAINGKIAPKRILLKKQADSTSAAQSEFTAPEQALIKEAKSSTALQFLEKIKQARRARVTKDERDILTRLAQMDFLDEVINVMVMYTFSKTNTANLQKTYITKIANDFAYQGVNYAEDAILKMRAFADRQESKTTKAKSKASNVPTWSNPNYQEETSAEDQARMDHFKKEALERLNKLKKGGE</sequence>
<name>A0A3L8GDA8_STRIN</name>
<dbReference type="EMBL" id="QLQD01000067">
    <property type="protein sequence ID" value="RLU55842.1"/>
    <property type="molecule type" value="Genomic_DNA"/>
</dbReference>
<gene>
    <name evidence="4" type="ORF">DIY07_07655</name>
    <name evidence="3" type="ORF">DQ08_07490</name>
</gene>
<evidence type="ECO:0000313" key="5">
    <source>
        <dbReference type="Proteomes" id="UP000025245"/>
    </source>
</evidence>
<feature type="compositionally biased region" description="Polar residues" evidence="1">
    <location>
        <begin position="355"/>
        <end position="367"/>
    </location>
</feature>